<keyword evidence="3 4" id="KW-0067">ATP-binding</keyword>
<keyword evidence="7" id="KW-0436">Ligase</keyword>
<dbReference type="NCBIfam" id="TIGR02727">
    <property type="entry name" value="MTHFS_bact"/>
    <property type="match status" value="1"/>
</dbReference>
<dbReference type="InterPro" id="IPR037171">
    <property type="entry name" value="NagB/RpiA_transferase-like"/>
</dbReference>
<dbReference type="Gene3D" id="3.40.50.10420">
    <property type="entry name" value="NagB/RpiA/CoA transferase-like"/>
    <property type="match status" value="1"/>
</dbReference>
<dbReference type="PANTHER" id="PTHR23407:SF1">
    <property type="entry name" value="5-FORMYLTETRAHYDROFOLATE CYCLO-LIGASE"/>
    <property type="match status" value="1"/>
</dbReference>
<feature type="region of interest" description="Disordered" evidence="6">
    <location>
        <begin position="169"/>
        <end position="196"/>
    </location>
</feature>
<sequence>MSTSVTGEKSNLREAVASRRRARSAGDRVLAAEAIALHAAALPALVRARRVAAYLSLPSEPGTAPLLEMLVGRGVEVLVPVSRPDRTLDWAAYEPGAVVAGALGVPAPTGPTLGPEALATCDVALVPGLAADHAGNRLGRGAGYYDRALADFTGVTCAVVFEDELLPHVPREPHDQPVDLVLTPSGTFRPEREQKP</sequence>
<dbReference type="GO" id="GO:0035999">
    <property type="term" value="P:tetrahydrofolate interconversion"/>
    <property type="evidence" value="ECO:0007669"/>
    <property type="project" value="TreeGrafter"/>
</dbReference>
<evidence type="ECO:0000256" key="3">
    <source>
        <dbReference type="ARBA" id="ARBA00022840"/>
    </source>
</evidence>
<dbReference type="SUPFAM" id="SSF100950">
    <property type="entry name" value="NagB/RpiA/CoA transferase-like"/>
    <property type="match status" value="1"/>
</dbReference>
<evidence type="ECO:0000256" key="6">
    <source>
        <dbReference type="SAM" id="MobiDB-lite"/>
    </source>
</evidence>
<evidence type="ECO:0000256" key="2">
    <source>
        <dbReference type="ARBA" id="ARBA00022741"/>
    </source>
</evidence>
<feature type="binding site" evidence="4">
    <location>
        <begin position="137"/>
        <end position="145"/>
    </location>
    <ligand>
        <name>ATP</name>
        <dbReference type="ChEBI" id="CHEBI:30616"/>
    </ligand>
</feature>
<comment type="catalytic activity">
    <reaction evidence="5">
        <text>(6S)-5-formyl-5,6,7,8-tetrahydrofolate + ATP = (6R)-5,10-methenyltetrahydrofolate + ADP + phosphate</text>
        <dbReference type="Rhea" id="RHEA:10488"/>
        <dbReference type="ChEBI" id="CHEBI:30616"/>
        <dbReference type="ChEBI" id="CHEBI:43474"/>
        <dbReference type="ChEBI" id="CHEBI:57455"/>
        <dbReference type="ChEBI" id="CHEBI:57457"/>
        <dbReference type="ChEBI" id="CHEBI:456216"/>
        <dbReference type="EC" id="6.3.3.2"/>
    </reaction>
</comment>
<dbReference type="GO" id="GO:0005524">
    <property type="term" value="F:ATP binding"/>
    <property type="evidence" value="ECO:0007669"/>
    <property type="project" value="UniProtKB-KW"/>
</dbReference>
<evidence type="ECO:0000313" key="8">
    <source>
        <dbReference type="Proteomes" id="UP000550354"/>
    </source>
</evidence>
<dbReference type="GO" id="GO:0009396">
    <property type="term" value="P:folic acid-containing compound biosynthetic process"/>
    <property type="evidence" value="ECO:0007669"/>
    <property type="project" value="TreeGrafter"/>
</dbReference>
<keyword evidence="5" id="KW-0460">Magnesium</keyword>
<reference evidence="7 8" key="1">
    <citation type="submission" date="2020-07" db="EMBL/GenBank/DDBJ databases">
        <title>Draft genome and description of Aeromicrobium phoceense strain Marseille-Q0843 isolated from healthy skin swab.</title>
        <authorList>
            <person name="Boxberger M."/>
            <person name="La Scola B."/>
        </authorList>
    </citation>
    <scope>NUCLEOTIDE SEQUENCE [LARGE SCALE GENOMIC DNA]</scope>
    <source>
        <strain evidence="7 8">Marseille-Q0843</strain>
    </source>
</reference>
<comment type="caution">
    <text evidence="7">The sequence shown here is derived from an EMBL/GenBank/DDBJ whole genome shotgun (WGS) entry which is preliminary data.</text>
</comment>
<dbReference type="GO" id="GO:0046872">
    <property type="term" value="F:metal ion binding"/>
    <property type="evidence" value="ECO:0007669"/>
    <property type="project" value="UniProtKB-KW"/>
</dbReference>
<feature type="binding site" evidence="4">
    <location>
        <begin position="9"/>
        <end position="13"/>
    </location>
    <ligand>
        <name>ATP</name>
        <dbReference type="ChEBI" id="CHEBI:30616"/>
    </ligand>
</feature>
<dbReference type="Proteomes" id="UP000550354">
    <property type="component" value="Unassembled WGS sequence"/>
</dbReference>
<gene>
    <name evidence="7" type="ORF">H1W00_06330</name>
</gene>
<keyword evidence="8" id="KW-1185">Reference proteome</keyword>
<protein>
    <recommendedName>
        <fullName evidence="5">5-formyltetrahydrofolate cyclo-ligase</fullName>
        <ecNumber evidence="5">6.3.3.2</ecNumber>
    </recommendedName>
</protein>
<dbReference type="GO" id="GO:0030272">
    <property type="term" value="F:5-formyltetrahydrofolate cyclo-ligase activity"/>
    <property type="evidence" value="ECO:0007669"/>
    <property type="project" value="UniProtKB-EC"/>
</dbReference>
<evidence type="ECO:0000256" key="1">
    <source>
        <dbReference type="ARBA" id="ARBA00010638"/>
    </source>
</evidence>
<dbReference type="EMBL" id="JACEOG010000001">
    <property type="protein sequence ID" value="MBA4608091.1"/>
    <property type="molecule type" value="Genomic_DNA"/>
</dbReference>
<dbReference type="AlphaFoldDB" id="A0A838XGJ9"/>
<keyword evidence="5" id="KW-0479">Metal-binding</keyword>
<dbReference type="PIRSF" id="PIRSF006806">
    <property type="entry name" value="FTHF_cligase"/>
    <property type="match status" value="1"/>
</dbReference>
<evidence type="ECO:0000256" key="4">
    <source>
        <dbReference type="PIRSR" id="PIRSR006806-1"/>
    </source>
</evidence>
<accession>A0A838XGJ9</accession>
<organism evidence="7 8">
    <name type="scientific">Aeromicrobium phoceense</name>
    <dbReference type="NCBI Taxonomy" id="2754045"/>
    <lineage>
        <taxon>Bacteria</taxon>
        <taxon>Bacillati</taxon>
        <taxon>Actinomycetota</taxon>
        <taxon>Actinomycetes</taxon>
        <taxon>Propionibacteriales</taxon>
        <taxon>Nocardioidaceae</taxon>
        <taxon>Aeromicrobium</taxon>
    </lineage>
</organism>
<keyword evidence="2 4" id="KW-0547">Nucleotide-binding</keyword>
<comment type="cofactor">
    <cofactor evidence="5">
        <name>Mg(2+)</name>
        <dbReference type="ChEBI" id="CHEBI:18420"/>
    </cofactor>
</comment>
<feature type="binding site" evidence="4">
    <location>
        <position position="60"/>
    </location>
    <ligand>
        <name>substrate</name>
    </ligand>
</feature>
<feature type="binding site" evidence="4">
    <location>
        <position position="55"/>
    </location>
    <ligand>
        <name>substrate</name>
    </ligand>
</feature>
<dbReference type="PANTHER" id="PTHR23407">
    <property type="entry name" value="ATPASE INHIBITOR/5-FORMYLTETRAHYDROFOLATE CYCLO-LIGASE"/>
    <property type="match status" value="1"/>
</dbReference>
<dbReference type="InterPro" id="IPR024185">
    <property type="entry name" value="FTHF_cligase-like_sf"/>
</dbReference>
<comment type="similarity">
    <text evidence="1 5">Belongs to the 5-formyltetrahydrofolate cyclo-ligase family.</text>
</comment>
<dbReference type="Pfam" id="PF01812">
    <property type="entry name" value="5-FTHF_cyc-lig"/>
    <property type="match status" value="1"/>
</dbReference>
<evidence type="ECO:0000256" key="5">
    <source>
        <dbReference type="RuleBase" id="RU361279"/>
    </source>
</evidence>
<dbReference type="EC" id="6.3.3.2" evidence="5"/>
<evidence type="ECO:0000313" key="7">
    <source>
        <dbReference type="EMBL" id="MBA4608091.1"/>
    </source>
</evidence>
<name>A0A838XGJ9_9ACTN</name>
<dbReference type="RefSeq" id="WP_181754655.1">
    <property type="nucleotide sequence ID" value="NZ_JACEOG010000001.1"/>
</dbReference>
<proteinExistence type="inferred from homology"/>
<dbReference type="InterPro" id="IPR002698">
    <property type="entry name" value="FTHF_cligase"/>
</dbReference>